<evidence type="ECO:0000256" key="12">
    <source>
        <dbReference type="ARBA" id="ARBA00023316"/>
    </source>
</evidence>
<dbReference type="InterPro" id="IPR013221">
    <property type="entry name" value="Mur_ligase_cen"/>
</dbReference>
<evidence type="ECO:0000313" key="19">
    <source>
        <dbReference type="EMBL" id="MBA2881137.1"/>
    </source>
</evidence>
<keyword evidence="20" id="KW-1185">Reference proteome</keyword>
<dbReference type="EMBL" id="JACDUS010000003">
    <property type="protein sequence ID" value="MBA2881137.1"/>
    <property type="molecule type" value="Genomic_DNA"/>
</dbReference>
<dbReference type="RefSeq" id="WP_181550791.1">
    <property type="nucleotide sequence ID" value="NZ_JACDUS010000003.1"/>
</dbReference>
<dbReference type="SUPFAM" id="SSF53623">
    <property type="entry name" value="MurD-like peptide ligases, catalytic domain"/>
    <property type="match status" value="1"/>
</dbReference>
<keyword evidence="6 14" id="KW-0132">Cell division</keyword>
<feature type="domain" description="Mur ligase N-terminal catalytic" evidence="16">
    <location>
        <begin position="7"/>
        <end position="106"/>
    </location>
</feature>
<dbReference type="GO" id="GO:0051301">
    <property type="term" value="P:cell division"/>
    <property type="evidence" value="ECO:0007669"/>
    <property type="project" value="UniProtKB-KW"/>
</dbReference>
<evidence type="ECO:0000256" key="10">
    <source>
        <dbReference type="ARBA" id="ARBA00022984"/>
    </source>
</evidence>
<dbReference type="GO" id="GO:0071555">
    <property type="term" value="P:cell wall organization"/>
    <property type="evidence" value="ECO:0007669"/>
    <property type="project" value="UniProtKB-KW"/>
</dbReference>
<evidence type="ECO:0000256" key="9">
    <source>
        <dbReference type="ARBA" id="ARBA00022960"/>
    </source>
</evidence>
<gene>
    <name evidence="14" type="primary">murC</name>
    <name evidence="19" type="ORF">HNR65_001463</name>
</gene>
<dbReference type="InterPro" id="IPR036565">
    <property type="entry name" value="Mur-like_cat_sf"/>
</dbReference>
<sequence length="462" mass="50158">MYRKKYHIHFVGIGGIGMSGIAELLLNLGYRVSGSDIAESDTTRRLQRLGGKVQVGHGPENIADADVVVTSSAIRTDNAEVQAAMAASVPVIPRAEMLAELMRLKYSVAVAGAHGKTSTTSMLAAVLDAGGLDPTVVIGGKLKSIGSNAVLGAGDFIVAEADESDGSFLKFSPAISVVTNIDLEHLDFYKDLDQIKQVFLQFIDRIPFYGLAVLCLDNEHVQDLMPQIKKRCITYGLSAQADFQAANIVFDGAKTRFSVFHESRHLGDMALNLPGRHNIANALAAIAVGRELEIPFETIRPALENLEGVQRRMEIKADVRGIKIIDDYGHHPTEIKTTLDGVRTSWPERRLVVVFQPHRYTRTRALFDAFARSFYQSDVLLVMPVYSAGEAPLEGVDHNLLCEAISAHGHKRARAAPGLEEAVEMLEKMLEPGDIVLTLGAGNVWQAGEALAARLQAGKEKA</sequence>
<dbReference type="SUPFAM" id="SSF53244">
    <property type="entry name" value="MurD-like peptide ligases, peptide-binding domain"/>
    <property type="match status" value="1"/>
</dbReference>
<evidence type="ECO:0000256" key="2">
    <source>
        <dbReference type="ARBA" id="ARBA00004752"/>
    </source>
</evidence>
<dbReference type="Pfam" id="PF02875">
    <property type="entry name" value="Mur_ligase_C"/>
    <property type="match status" value="1"/>
</dbReference>
<evidence type="ECO:0000256" key="8">
    <source>
        <dbReference type="ARBA" id="ARBA00022840"/>
    </source>
</evidence>
<evidence type="ECO:0000256" key="4">
    <source>
        <dbReference type="ARBA" id="ARBA00022490"/>
    </source>
</evidence>
<keyword evidence="4 14" id="KW-0963">Cytoplasm</keyword>
<evidence type="ECO:0000259" key="17">
    <source>
        <dbReference type="Pfam" id="PF02875"/>
    </source>
</evidence>
<dbReference type="GO" id="GO:0008360">
    <property type="term" value="P:regulation of cell shape"/>
    <property type="evidence" value="ECO:0007669"/>
    <property type="project" value="UniProtKB-KW"/>
</dbReference>
<keyword evidence="11 14" id="KW-0131">Cell cycle</keyword>
<comment type="caution">
    <text evidence="19">The sequence shown here is derived from an EMBL/GenBank/DDBJ whole genome shotgun (WGS) entry which is preliminary data.</text>
</comment>
<evidence type="ECO:0000256" key="7">
    <source>
        <dbReference type="ARBA" id="ARBA00022741"/>
    </source>
</evidence>
<keyword evidence="15" id="KW-0812">Transmembrane</keyword>
<keyword evidence="15" id="KW-1133">Transmembrane helix</keyword>
<comment type="function">
    <text evidence="14">Cell wall formation.</text>
</comment>
<evidence type="ECO:0000256" key="1">
    <source>
        <dbReference type="ARBA" id="ARBA00004496"/>
    </source>
</evidence>
<dbReference type="InterPro" id="IPR000713">
    <property type="entry name" value="Mur_ligase_N"/>
</dbReference>
<organism evidence="19 20">
    <name type="scientific">Desulfosalsimonas propionicica</name>
    <dbReference type="NCBI Taxonomy" id="332175"/>
    <lineage>
        <taxon>Bacteria</taxon>
        <taxon>Pseudomonadati</taxon>
        <taxon>Thermodesulfobacteriota</taxon>
        <taxon>Desulfobacteria</taxon>
        <taxon>Desulfobacterales</taxon>
        <taxon>Desulfosalsimonadaceae</taxon>
        <taxon>Desulfosalsimonas</taxon>
    </lineage>
</organism>
<comment type="pathway">
    <text evidence="2 14">Cell wall biogenesis; peptidoglycan biosynthesis.</text>
</comment>
<name>A0A7W0C8K2_9BACT</name>
<dbReference type="GO" id="GO:0005737">
    <property type="term" value="C:cytoplasm"/>
    <property type="evidence" value="ECO:0007669"/>
    <property type="project" value="UniProtKB-SubCell"/>
</dbReference>
<dbReference type="Proteomes" id="UP000525298">
    <property type="component" value="Unassembled WGS sequence"/>
</dbReference>
<keyword evidence="5 14" id="KW-0436">Ligase</keyword>
<keyword evidence="10 14" id="KW-0573">Peptidoglycan synthesis</keyword>
<reference evidence="19 20" key="1">
    <citation type="submission" date="2020-07" db="EMBL/GenBank/DDBJ databases">
        <title>Genomic Encyclopedia of Type Strains, Phase IV (KMG-IV): sequencing the most valuable type-strain genomes for metagenomic binning, comparative biology and taxonomic classification.</title>
        <authorList>
            <person name="Goeker M."/>
        </authorList>
    </citation>
    <scope>NUCLEOTIDE SEQUENCE [LARGE SCALE GENOMIC DNA]</scope>
    <source>
        <strain evidence="19 20">DSM 17721</strain>
    </source>
</reference>
<evidence type="ECO:0000256" key="5">
    <source>
        <dbReference type="ARBA" id="ARBA00022598"/>
    </source>
</evidence>
<evidence type="ECO:0000256" key="11">
    <source>
        <dbReference type="ARBA" id="ARBA00023306"/>
    </source>
</evidence>
<dbReference type="SUPFAM" id="SSF51984">
    <property type="entry name" value="MurCD N-terminal domain"/>
    <property type="match status" value="1"/>
</dbReference>
<dbReference type="Gene3D" id="3.40.1190.10">
    <property type="entry name" value="Mur-like, catalytic domain"/>
    <property type="match status" value="1"/>
</dbReference>
<keyword evidence="15" id="KW-0472">Membrane</keyword>
<dbReference type="EC" id="6.3.2.8" evidence="3 14"/>
<evidence type="ECO:0000256" key="13">
    <source>
        <dbReference type="ARBA" id="ARBA00047833"/>
    </source>
</evidence>
<dbReference type="InterPro" id="IPR050061">
    <property type="entry name" value="MurCDEF_pg_biosynth"/>
</dbReference>
<dbReference type="NCBIfam" id="TIGR01082">
    <property type="entry name" value="murC"/>
    <property type="match status" value="1"/>
</dbReference>
<dbReference type="GO" id="GO:0008763">
    <property type="term" value="F:UDP-N-acetylmuramate-L-alanine ligase activity"/>
    <property type="evidence" value="ECO:0007669"/>
    <property type="project" value="UniProtKB-UniRule"/>
</dbReference>
<comment type="similarity">
    <text evidence="14">Belongs to the MurCDEF family.</text>
</comment>
<protein>
    <recommendedName>
        <fullName evidence="3 14">UDP-N-acetylmuramate--L-alanine ligase</fullName>
        <ecNumber evidence="3 14">6.3.2.8</ecNumber>
    </recommendedName>
    <alternativeName>
        <fullName evidence="14">UDP-N-acetylmuramoyl-L-alanine synthetase</fullName>
    </alternativeName>
</protein>
<dbReference type="InterPro" id="IPR005758">
    <property type="entry name" value="UDP-N-AcMur_Ala_ligase_MurC"/>
</dbReference>
<evidence type="ECO:0000256" key="14">
    <source>
        <dbReference type="HAMAP-Rule" id="MF_00046"/>
    </source>
</evidence>
<keyword evidence="8 14" id="KW-0067">ATP-binding</keyword>
<dbReference type="PANTHER" id="PTHR43445">
    <property type="entry name" value="UDP-N-ACETYLMURAMATE--L-ALANINE LIGASE-RELATED"/>
    <property type="match status" value="1"/>
</dbReference>
<keyword evidence="12 14" id="KW-0961">Cell wall biogenesis/degradation</keyword>
<feature type="domain" description="Mur ligase C-terminal" evidence="17">
    <location>
        <begin position="311"/>
        <end position="442"/>
    </location>
</feature>
<dbReference type="PANTHER" id="PTHR43445:SF3">
    <property type="entry name" value="UDP-N-ACETYLMURAMATE--L-ALANINE LIGASE"/>
    <property type="match status" value="1"/>
</dbReference>
<dbReference type="GO" id="GO:0009252">
    <property type="term" value="P:peptidoglycan biosynthetic process"/>
    <property type="evidence" value="ECO:0007669"/>
    <property type="project" value="UniProtKB-UniRule"/>
</dbReference>
<dbReference type="HAMAP" id="MF_00046">
    <property type="entry name" value="MurC"/>
    <property type="match status" value="1"/>
</dbReference>
<dbReference type="Pfam" id="PF08245">
    <property type="entry name" value="Mur_ligase_M"/>
    <property type="match status" value="1"/>
</dbReference>
<feature type="transmembrane region" description="Helical" evidence="15">
    <location>
        <begin position="6"/>
        <end position="26"/>
    </location>
</feature>
<comment type="catalytic activity">
    <reaction evidence="13 14">
        <text>UDP-N-acetyl-alpha-D-muramate + L-alanine + ATP = UDP-N-acetyl-alpha-D-muramoyl-L-alanine + ADP + phosphate + H(+)</text>
        <dbReference type="Rhea" id="RHEA:23372"/>
        <dbReference type="ChEBI" id="CHEBI:15378"/>
        <dbReference type="ChEBI" id="CHEBI:30616"/>
        <dbReference type="ChEBI" id="CHEBI:43474"/>
        <dbReference type="ChEBI" id="CHEBI:57972"/>
        <dbReference type="ChEBI" id="CHEBI:70757"/>
        <dbReference type="ChEBI" id="CHEBI:83898"/>
        <dbReference type="ChEBI" id="CHEBI:456216"/>
        <dbReference type="EC" id="6.3.2.8"/>
    </reaction>
</comment>
<accession>A0A7W0C8K2</accession>
<dbReference type="Gene3D" id="3.40.50.720">
    <property type="entry name" value="NAD(P)-binding Rossmann-like Domain"/>
    <property type="match status" value="1"/>
</dbReference>
<evidence type="ECO:0000259" key="16">
    <source>
        <dbReference type="Pfam" id="PF01225"/>
    </source>
</evidence>
<keyword evidence="9 14" id="KW-0133">Cell shape</keyword>
<comment type="subcellular location">
    <subcellularLocation>
        <location evidence="1 14">Cytoplasm</location>
    </subcellularLocation>
</comment>
<evidence type="ECO:0000313" key="20">
    <source>
        <dbReference type="Proteomes" id="UP000525298"/>
    </source>
</evidence>
<keyword evidence="7 14" id="KW-0547">Nucleotide-binding</keyword>
<dbReference type="InterPro" id="IPR036615">
    <property type="entry name" value="Mur_ligase_C_dom_sf"/>
</dbReference>
<evidence type="ECO:0000256" key="3">
    <source>
        <dbReference type="ARBA" id="ARBA00012211"/>
    </source>
</evidence>
<dbReference type="AlphaFoldDB" id="A0A7W0C8K2"/>
<evidence type="ECO:0000259" key="18">
    <source>
        <dbReference type="Pfam" id="PF08245"/>
    </source>
</evidence>
<dbReference type="Pfam" id="PF01225">
    <property type="entry name" value="Mur_ligase"/>
    <property type="match status" value="1"/>
</dbReference>
<evidence type="ECO:0000256" key="15">
    <source>
        <dbReference type="SAM" id="Phobius"/>
    </source>
</evidence>
<dbReference type="GO" id="GO:0005524">
    <property type="term" value="F:ATP binding"/>
    <property type="evidence" value="ECO:0007669"/>
    <property type="project" value="UniProtKB-UniRule"/>
</dbReference>
<proteinExistence type="inferred from homology"/>
<dbReference type="InterPro" id="IPR004101">
    <property type="entry name" value="Mur_ligase_C"/>
</dbReference>
<feature type="domain" description="Mur ligase central" evidence="18">
    <location>
        <begin position="110"/>
        <end position="288"/>
    </location>
</feature>
<dbReference type="UniPathway" id="UPA00219"/>
<evidence type="ECO:0000256" key="6">
    <source>
        <dbReference type="ARBA" id="ARBA00022618"/>
    </source>
</evidence>
<feature type="binding site" evidence="14">
    <location>
        <begin position="112"/>
        <end position="118"/>
    </location>
    <ligand>
        <name>ATP</name>
        <dbReference type="ChEBI" id="CHEBI:30616"/>
    </ligand>
</feature>
<dbReference type="Gene3D" id="3.90.190.20">
    <property type="entry name" value="Mur ligase, C-terminal domain"/>
    <property type="match status" value="1"/>
</dbReference>